<comment type="caution">
    <text evidence="2">The sequence shown here is derived from an EMBL/GenBank/DDBJ whole genome shotgun (WGS) entry which is preliminary data.</text>
</comment>
<dbReference type="Proteomes" id="UP001157974">
    <property type="component" value="Unassembled WGS sequence"/>
</dbReference>
<name>A0AAV8UIE3_9RHOD</name>
<evidence type="ECO:0000256" key="1">
    <source>
        <dbReference type="SAM" id="MobiDB-lite"/>
    </source>
</evidence>
<organism evidence="2 3">
    <name type="scientific">Rhodosorus marinus</name>
    <dbReference type="NCBI Taxonomy" id="101924"/>
    <lineage>
        <taxon>Eukaryota</taxon>
        <taxon>Rhodophyta</taxon>
        <taxon>Stylonematophyceae</taxon>
        <taxon>Stylonematales</taxon>
        <taxon>Stylonemataceae</taxon>
        <taxon>Rhodosorus</taxon>
    </lineage>
</organism>
<feature type="region of interest" description="Disordered" evidence="1">
    <location>
        <begin position="1"/>
        <end position="85"/>
    </location>
</feature>
<feature type="compositionally biased region" description="Low complexity" evidence="1">
    <location>
        <begin position="28"/>
        <end position="80"/>
    </location>
</feature>
<dbReference type="SUPFAM" id="SSF81995">
    <property type="entry name" value="beta-sandwich domain of Sec23/24"/>
    <property type="match status" value="1"/>
</dbReference>
<reference evidence="2 3" key="1">
    <citation type="journal article" date="2023" name="Nat. Commun.">
        <title>Origin of minicircular mitochondrial genomes in red algae.</title>
        <authorList>
            <person name="Lee Y."/>
            <person name="Cho C.H."/>
            <person name="Lee Y.M."/>
            <person name="Park S.I."/>
            <person name="Yang J.H."/>
            <person name="West J.A."/>
            <person name="Bhattacharya D."/>
            <person name="Yoon H.S."/>
        </authorList>
    </citation>
    <scope>NUCLEOTIDE SEQUENCE [LARGE SCALE GENOMIC DNA]</scope>
    <source>
        <strain evidence="2 3">CCMP1338</strain>
        <tissue evidence="2">Whole cell</tissue>
    </source>
</reference>
<gene>
    <name evidence="2" type="ORF">NDN08_007050</name>
</gene>
<accession>A0AAV8UIE3</accession>
<proteinExistence type="predicted"/>
<keyword evidence="3" id="KW-1185">Reference proteome</keyword>
<evidence type="ECO:0000313" key="3">
    <source>
        <dbReference type="Proteomes" id="UP001157974"/>
    </source>
</evidence>
<evidence type="ECO:0000313" key="2">
    <source>
        <dbReference type="EMBL" id="KAJ8901201.1"/>
    </source>
</evidence>
<dbReference type="EMBL" id="JAMWBK010000011">
    <property type="protein sequence ID" value="KAJ8901201.1"/>
    <property type="molecule type" value="Genomic_DNA"/>
</dbReference>
<protein>
    <submittedName>
        <fullName evidence="2">Uncharacterized protein</fullName>
    </submittedName>
</protein>
<sequence>MAAGVSAEDLAKLNQMGNTMRPPVAAYQPRQLPQRQQAQMLQGQIPLQQQPQQPQHAQQPQQPQQQPTQPHQQPQQQPTPELSRNNSQRIWSGLLTVRSSEKVLNVQCIAKRQSIDSAAPVRDSVGWPRVLTCGAERLNQFEDLKPRATSELSQWYVVFVPIDEQTQQEITHPLLTDLVKLMFERKLAFEINCDDHPTKKGSLILFGSNLEGGHKLIGVYVQRPSGGGPQ</sequence>
<dbReference type="AlphaFoldDB" id="A0AAV8UIE3"/>